<dbReference type="InterPro" id="IPR034660">
    <property type="entry name" value="DinB/YfiT-like"/>
</dbReference>
<dbReference type="SUPFAM" id="SSF109854">
    <property type="entry name" value="DinB/YfiT-like putative metalloenzymes"/>
    <property type="match status" value="1"/>
</dbReference>
<evidence type="ECO:0000259" key="1">
    <source>
        <dbReference type="Pfam" id="PF11716"/>
    </source>
</evidence>
<sequence length="198" mass="20515">MTDSAQDPRQPMFRAADLAGRVLDAVPADAGARPTPCTDWTVRDLAGHLVAVTARVAHVARGGHPSERPTLLEAEPAGGFSAAYRAGVAGVREAWADDDLLTRTVHHPAGEMPGAAGATIYAQEFATHAVDLAVAVGRTDLLDEEFLAGIVDVARRVVPADRAGFPFAPPVPVPDDAPAHARLAGWLGRDLAAGAVQG</sequence>
<name>A0A7W4TNM1_KINRA</name>
<dbReference type="Proteomes" id="UP000533269">
    <property type="component" value="Unassembled WGS sequence"/>
</dbReference>
<dbReference type="GO" id="GO:0046872">
    <property type="term" value="F:metal ion binding"/>
    <property type="evidence" value="ECO:0007669"/>
    <property type="project" value="InterPro"/>
</dbReference>
<dbReference type="NCBIfam" id="TIGR03083">
    <property type="entry name" value="maleylpyruvate isomerase family mycothiol-dependent enzyme"/>
    <property type="match status" value="1"/>
</dbReference>
<accession>A0A7W4TNM1</accession>
<dbReference type="InterPro" id="IPR024344">
    <property type="entry name" value="MDMPI_metal-binding"/>
</dbReference>
<evidence type="ECO:0000313" key="3">
    <source>
        <dbReference type="Proteomes" id="UP000533269"/>
    </source>
</evidence>
<dbReference type="InterPro" id="IPR017517">
    <property type="entry name" value="Maleyloyr_isom"/>
</dbReference>
<feature type="domain" description="Mycothiol-dependent maleylpyruvate isomerase metal-binding" evidence="1">
    <location>
        <begin position="19"/>
        <end position="133"/>
    </location>
</feature>
<reference evidence="2 3" key="2">
    <citation type="submission" date="2020-08" db="EMBL/GenBank/DDBJ databases">
        <authorList>
            <person name="Partida-Martinez L."/>
            <person name="Huntemann M."/>
            <person name="Clum A."/>
            <person name="Wang J."/>
            <person name="Palaniappan K."/>
            <person name="Ritter S."/>
            <person name="Chen I.-M."/>
            <person name="Stamatis D."/>
            <person name="Reddy T."/>
            <person name="O'Malley R."/>
            <person name="Daum C."/>
            <person name="Shapiro N."/>
            <person name="Ivanova N."/>
            <person name="Kyrpides N."/>
            <person name="Woyke T."/>
        </authorList>
    </citation>
    <scope>NUCLEOTIDE SEQUENCE [LARGE SCALE GENOMIC DNA]</scope>
    <source>
        <strain evidence="2 3">AS2.23</strain>
    </source>
</reference>
<protein>
    <submittedName>
        <fullName evidence="2">Uncharacterized protein (TIGR03086 family)</fullName>
    </submittedName>
</protein>
<dbReference type="InterPro" id="IPR017520">
    <property type="entry name" value="CHP03086"/>
</dbReference>
<dbReference type="EMBL" id="JACHVY010000003">
    <property type="protein sequence ID" value="MBB2902273.1"/>
    <property type="molecule type" value="Genomic_DNA"/>
</dbReference>
<proteinExistence type="predicted"/>
<gene>
    <name evidence="2" type="ORF">FHR75_003104</name>
</gene>
<organism evidence="2 3">
    <name type="scientific">Kineococcus radiotolerans</name>
    <dbReference type="NCBI Taxonomy" id="131568"/>
    <lineage>
        <taxon>Bacteria</taxon>
        <taxon>Bacillati</taxon>
        <taxon>Actinomycetota</taxon>
        <taxon>Actinomycetes</taxon>
        <taxon>Kineosporiales</taxon>
        <taxon>Kineosporiaceae</taxon>
        <taxon>Kineococcus</taxon>
    </lineage>
</organism>
<evidence type="ECO:0000313" key="2">
    <source>
        <dbReference type="EMBL" id="MBB2902273.1"/>
    </source>
</evidence>
<dbReference type="Pfam" id="PF11716">
    <property type="entry name" value="MDMPI_N"/>
    <property type="match status" value="1"/>
</dbReference>
<dbReference type="Gene3D" id="1.20.120.450">
    <property type="entry name" value="dinb family like domain"/>
    <property type="match status" value="1"/>
</dbReference>
<reference evidence="2 3" key="1">
    <citation type="submission" date="2020-08" db="EMBL/GenBank/DDBJ databases">
        <title>The Agave Microbiome: Exploring the role of microbial communities in plant adaptations to desert environments.</title>
        <authorList>
            <person name="Partida-Martinez L.P."/>
        </authorList>
    </citation>
    <scope>NUCLEOTIDE SEQUENCE [LARGE SCALE GENOMIC DNA]</scope>
    <source>
        <strain evidence="2 3">AS2.23</strain>
    </source>
</reference>
<dbReference type="AlphaFoldDB" id="A0A7W4TNM1"/>
<dbReference type="NCBIfam" id="TIGR03086">
    <property type="entry name" value="TIGR03086 family metal-binding protein"/>
    <property type="match status" value="1"/>
</dbReference>
<comment type="caution">
    <text evidence="2">The sequence shown here is derived from an EMBL/GenBank/DDBJ whole genome shotgun (WGS) entry which is preliminary data.</text>
</comment>
<dbReference type="RefSeq" id="WP_183392128.1">
    <property type="nucleotide sequence ID" value="NZ_JACHVY010000003.1"/>
</dbReference>